<keyword evidence="3" id="KW-0378">Hydrolase</keyword>
<keyword evidence="4" id="KW-0325">Glycoprotein</keyword>
<name>A0A6J4PQX5_9ACTN</name>
<dbReference type="GO" id="GO:0030203">
    <property type="term" value="P:glycosaminoglycan metabolic process"/>
    <property type="evidence" value="ECO:0007669"/>
    <property type="project" value="InterPro"/>
</dbReference>
<dbReference type="SUPFAM" id="SSF53649">
    <property type="entry name" value="Alkaline phosphatase-like"/>
    <property type="match status" value="1"/>
</dbReference>
<dbReference type="PANTHER" id="PTHR43108">
    <property type="entry name" value="N-ACETYLGLUCOSAMINE-6-SULFATASE FAMILY MEMBER"/>
    <property type="match status" value="1"/>
</dbReference>
<keyword evidence="2 7" id="KW-0732">Signal</keyword>
<evidence type="ECO:0000256" key="7">
    <source>
        <dbReference type="SAM" id="SignalP"/>
    </source>
</evidence>
<reference evidence="9" key="1">
    <citation type="submission" date="2020-02" db="EMBL/GenBank/DDBJ databases">
        <authorList>
            <person name="Meier V. D."/>
        </authorList>
    </citation>
    <scope>NUCLEOTIDE SEQUENCE</scope>
    <source>
        <strain evidence="9">AVDCRST_MAG03</strain>
    </source>
</reference>
<organism evidence="9">
    <name type="scientific">uncultured Rubrobacteraceae bacterium</name>
    <dbReference type="NCBI Taxonomy" id="349277"/>
    <lineage>
        <taxon>Bacteria</taxon>
        <taxon>Bacillati</taxon>
        <taxon>Actinomycetota</taxon>
        <taxon>Rubrobacteria</taxon>
        <taxon>Rubrobacterales</taxon>
        <taxon>Rubrobacteraceae</taxon>
        <taxon>environmental samples</taxon>
    </lineage>
</organism>
<evidence type="ECO:0000259" key="8">
    <source>
        <dbReference type="Pfam" id="PF00884"/>
    </source>
</evidence>
<evidence type="ECO:0000313" key="9">
    <source>
        <dbReference type="EMBL" id="CAA9416972.1"/>
    </source>
</evidence>
<feature type="region of interest" description="Disordered" evidence="6">
    <location>
        <begin position="453"/>
        <end position="499"/>
    </location>
</feature>
<dbReference type="Gene3D" id="3.40.720.10">
    <property type="entry name" value="Alkaline Phosphatase, subunit A"/>
    <property type="match status" value="1"/>
</dbReference>
<evidence type="ECO:0000256" key="5">
    <source>
        <dbReference type="PIRSR" id="PIRSR036666-50"/>
    </source>
</evidence>
<feature type="region of interest" description="Disordered" evidence="6">
    <location>
        <begin position="37"/>
        <end position="64"/>
    </location>
</feature>
<evidence type="ECO:0000256" key="1">
    <source>
        <dbReference type="ARBA" id="ARBA00008779"/>
    </source>
</evidence>
<dbReference type="GO" id="GO:0008449">
    <property type="term" value="F:N-acetylglucosamine-6-sulfatase activity"/>
    <property type="evidence" value="ECO:0007669"/>
    <property type="project" value="InterPro"/>
</dbReference>
<dbReference type="Pfam" id="PF00884">
    <property type="entry name" value="Sulfatase"/>
    <property type="match status" value="1"/>
</dbReference>
<sequence length="499" mass="53975">MPNRISISGPIVRKAALIVAAMLVAMLPLAACGGEGKGDGAGAPPPGEGSGSAGPSPGATPRSERPNVVLVLADDLDGSVFEDSTLDAAWEPQGISFTNALVTTSLCCPSRASILRGQYAHNTELWNNDNSEWHGGAEYFRESGLEKETLATLLQESGYETWFGGKYLNGYEEAGGWEGYVPPGWDHWRAYLNPLIFSKDGEVSDVDGHYTDRLAEEAAAFVESRENSSKPFFMELSTFDTHEPLEIPPRHAEAYPDARAPRPPSFGEEDVSDKPRWVREGRLAGRPISTGVAARIDERHAARMRSALTLEDLSRNLTDALRGAGELDETYIILTSDNGFQLGLHGTQAQKSTPYTESHEVPFVVRGPGVPGGSSFPDLVANTDIAPTTLDLAGLEVPGWMDGRSLSPFLDGSAPEAWRESLLIEGAKSGSPKRPAYSGVRREDEVYVRYETGEEEYYDLGEDPHQLESSPEDAPESMRSDLEALRGCTGEDCEGAENP</sequence>
<feature type="region of interest" description="Disordered" evidence="6">
    <location>
        <begin position="252"/>
        <end position="273"/>
    </location>
</feature>
<evidence type="ECO:0000256" key="4">
    <source>
        <dbReference type="ARBA" id="ARBA00023180"/>
    </source>
</evidence>
<evidence type="ECO:0000256" key="6">
    <source>
        <dbReference type="SAM" id="MobiDB-lite"/>
    </source>
</evidence>
<evidence type="ECO:0000256" key="3">
    <source>
        <dbReference type="ARBA" id="ARBA00022801"/>
    </source>
</evidence>
<dbReference type="InterPro" id="IPR000917">
    <property type="entry name" value="Sulfatase_N"/>
</dbReference>
<accession>A0A6J4PQX5</accession>
<evidence type="ECO:0000256" key="2">
    <source>
        <dbReference type="ARBA" id="ARBA00022729"/>
    </source>
</evidence>
<feature type="chain" id="PRO_5026867865" evidence="7">
    <location>
        <begin position="31"/>
        <end position="499"/>
    </location>
</feature>
<comment type="PTM">
    <text evidence="5">The conversion to 3-oxoalanine (also known as C-formylglycine, FGly), of a serine or cysteine residue in prokaryotes and of a cysteine residue in eukaryotes, is critical for catalytic activity.</text>
</comment>
<feature type="domain" description="Sulfatase N-terminal" evidence="8">
    <location>
        <begin position="66"/>
        <end position="394"/>
    </location>
</feature>
<proteinExistence type="inferred from homology"/>
<dbReference type="PROSITE" id="PS00523">
    <property type="entry name" value="SULFATASE_1"/>
    <property type="match status" value="1"/>
</dbReference>
<dbReference type="InterPro" id="IPR024607">
    <property type="entry name" value="Sulfatase_CS"/>
</dbReference>
<dbReference type="EMBL" id="CADCUT010000142">
    <property type="protein sequence ID" value="CAA9416972.1"/>
    <property type="molecule type" value="Genomic_DNA"/>
</dbReference>
<dbReference type="InterPro" id="IPR017850">
    <property type="entry name" value="Alkaline_phosphatase_core_sf"/>
</dbReference>
<comment type="similarity">
    <text evidence="1">Belongs to the sulfatase family.</text>
</comment>
<feature type="signal peptide" evidence="7">
    <location>
        <begin position="1"/>
        <end position="30"/>
    </location>
</feature>
<dbReference type="PANTHER" id="PTHR43108:SF8">
    <property type="entry name" value="SD21168P"/>
    <property type="match status" value="1"/>
</dbReference>
<feature type="modified residue" description="3-oxoalanine (Cys)" evidence="5">
    <location>
        <position position="107"/>
    </location>
</feature>
<dbReference type="AlphaFoldDB" id="A0A6J4PQX5"/>
<dbReference type="CDD" id="cd16147">
    <property type="entry name" value="G6S"/>
    <property type="match status" value="1"/>
</dbReference>
<protein>
    <submittedName>
        <fullName evidence="9">Sulfatase</fullName>
    </submittedName>
</protein>
<gene>
    <name evidence="9" type="ORF">AVDCRST_MAG03-2268</name>
</gene>